<keyword evidence="8" id="KW-0492">Microsome</keyword>
<protein>
    <recommendedName>
        <fullName evidence="16">Cytochrome P450</fullName>
    </recommendedName>
</protein>
<keyword evidence="12 13" id="KW-0472">Membrane</keyword>
<dbReference type="PANTHER" id="PTHR24292:SF54">
    <property type="entry name" value="CYP9F3-RELATED"/>
    <property type="match status" value="1"/>
</dbReference>
<dbReference type="SUPFAM" id="SSF48264">
    <property type="entry name" value="Cytochrome P450"/>
    <property type="match status" value="1"/>
</dbReference>
<dbReference type="Gene3D" id="1.10.630.10">
    <property type="entry name" value="Cytochrome P450"/>
    <property type="match status" value="1"/>
</dbReference>
<keyword evidence="6" id="KW-0479">Metal-binding</keyword>
<evidence type="ECO:0000256" key="11">
    <source>
        <dbReference type="ARBA" id="ARBA00023033"/>
    </source>
</evidence>
<evidence type="ECO:0000256" key="5">
    <source>
        <dbReference type="ARBA" id="ARBA00022617"/>
    </source>
</evidence>
<keyword evidence="5" id="KW-0349">Heme</keyword>
<reference evidence="14" key="1">
    <citation type="submission" date="2021-03" db="EMBL/GenBank/DDBJ databases">
        <authorList>
            <person name="Tran Van P."/>
        </authorList>
    </citation>
    <scope>NUCLEOTIDE SEQUENCE</scope>
</reference>
<proteinExistence type="inferred from homology"/>
<evidence type="ECO:0000256" key="4">
    <source>
        <dbReference type="ARBA" id="ARBA00010617"/>
    </source>
</evidence>
<organism evidence="14 15">
    <name type="scientific">Timema podura</name>
    <name type="common">Walking stick</name>
    <dbReference type="NCBI Taxonomy" id="61482"/>
    <lineage>
        <taxon>Eukaryota</taxon>
        <taxon>Metazoa</taxon>
        <taxon>Ecdysozoa</taxon>
        <taxon>Arthropoda</taxon>
        <taxon>Hexapoda</taxon>
        <taxon>Insecta</taxon>
        <taxon>Pterygota</taxon>
        <taxon>Neoptera</taxon>
        <taxon>Polyneoptera</taxon>
        <taxon>Phasmatodea</taxon>
        <taxon>Timematodea</taxon>
        <taxon>Timematoidea</taxon>
        <taxon>Timematidae</taxon>
        <taxon>Timema</taxon>
    </lineage>
</organism>
<comment type="similarity">
    <text evidence="4">Belongs to the cytochrome P450 family.</text>
</comment>
<dbReference type="Proteomes" id="UP001153148">
    <property type="component" value="Unassembled WGS sequence"/>
</dbReference>
<dbReference type="PANTHER" id="PTHR24292">
    <property type="entry name" value="CYTOCHROME P450"/>
    <property type="match status" value="1"/>
</dbReference>
<sequence>MDDQERTGNFYKLRETENFRTSRGDWSSKRISIILCFPSYLTPLANPCRISLLTPLSATSRTAQNDEKCYITTQANIILCISANSGQEMETELSLSIILSTTAVIVFLYWYFSSTFSYWEKRGVPYVKPLPVFGNVVDYIFLRNTSAESYVKIYNKLEGHQFGGFYSGSTPNLILRDPLIIKQIMVKDFNHFIDRNLSFVEKISPLACHLFSLTGNRLEEAKSEAHTYLYFR</sequence>
<evidence type="ECO:0000256" key="3">
    <source>
        <dbReference type="ARBA" id="ARBA00004586"/>
    </source>
</evidence>
<keyword evidence="7" id="KW-0256">Endoplasmic reticulum</keyword>
<evidence type="ECO:0000256" key="8">
    <source>
        <dbReference type="ARBA" id="ARBA00022848"/>
    </source>
</evidence>
<keyword evidence="15" id="KW-1185">Reference proteome</keyword>
<evidence type="ECO:0000256" key="1">
    <source>
        <dbReference type="ARBA" id="ARBA00001971"/>
    </source>
</evidence>
<keyword evidence="11" id="KW-0503">Monooxygenase</keyword>
<comment type="caution">
    <text evidence="14">The sequence shown here is derived from an EMBL/GenBank/DDBJ whole genome shotgun (WGS) entry which is preliminary data.</text>
</comment>
<dbReference type="EMBL" id="CAJPIN010007901">
    <property type="protein sequence ID" value="CAG2058750.1"/>
    <property type="molecule type" value="Genomic_DNA"/>
</dbReference>
<keyword evidence="10" id="KW-0408">Iron</keyword>
<comment type="cofactor">
    <cofactor evidence="1">
        <name>heme</name>
        <dbReference type="ChEBI" id="CHEBI:30413"/>
    </cofactor>
</comment>
<keyword evidence="9" id="KW-0560">Oxidoreductase</keyword>
<dbReference type="InterPro" id="IPR036396">
    <property type="entry name" value="Cyt_P450_sf"/>
</dbReference>
<accession>A0ABN7NYK2</accession>
<keyword evidence="13" id="KW-1133">Transmembrane helix</keyword>
<evidence type="ECO:0008006" key="16">
    <source>
        <dbReference type="Google" id="ProtNLM"/>
    </source>
</evidence>
<evidence type="ECO:0000256" key="2">
    <source>
        <dbReference type="ARBA" id="ARBA00004524"/>
    </source>
</evidence>
<evidence type="ECO:0000256" key="6">
    <source>
        <dbReference type="ARBA" id="ARBA00022723"/>
    </source>
</evidence>
<evidence type="ECO:0000256" key="9">
    <source>
        <dbReference type="ARBA" id="ARBA00023002"/>
    </source>
</evidence>
<gene>
    <name evidence="14" type="ORF">TPAB3V08_LOCUS5718</name>
</gene>
<comment type="subcellular location">
    <subcellularLocation>
        <location evidence="3">Endoplasmic reticulum membrane</location>
    </subcellularLocation>
    <subcellularLocation>
        <location evidence="2">Microsome membrane</location>
    </subcellularLocation>
</comment>
<name>A0ABN7NYK2_TIMPD</name>
<dbReference type="InterPro" id="IPR050476">
    <property type="entry name" value="Insect_CytP450_Detox"/>
</dbReference>
<evidence type="ECO:0000256" key="10">
    <source>
        <dbReference type="ARBA" id="ARBA00023004"/>
    </source>
</evidence>
<evidence type="ECO:0000256" key="12">
    <source>
        <dbReference type="ARBA" id="ARBA00023136"/>
    </source>
</evidence>
<feature type="transmembrane region" description="Helical" evidence="13">
    <location>
        <begin position="93"/>
        <end position="112"/>
    </location>
</feature>
<evidence type="ECO:0000313" key="15">
    <source>
        <dbReference type="Proteomes" id="UP001153148"/>
    </source>
</evidence>
<evidence type="ECO:0000256" key="7">
    <source>
        <dbReference type="ARBA" id="ARBA00022824"/>
    </source>
</evidence>
<evidence type="ECO:0000256" key="13">
    <source>
        <dbReference type="SAM" id="Phobius"/>
    </source>
</evidence>
<keyword evidence="13" id="KW-0812">Transmembrane</keyword>
<evidence type="ECO:0000313" key="14">
    <source>
        <dbReference type="EMBL" id="CAG2058750.1"/>
    </source>
</evidence>